<feature type="domain" description="Lipid-binding serum glycoprotein C-terminal" evidence="5">
    <location>
        <begin position="278"/>
        <end position="474"/>
    </location>
</feature>
<evidence type="ECO:0000313" key="7">
    <source>
        <dbReference type="Proteomes" id="UP000823749"/>
    </source>
</evidence>
<evidence type="ECO:0000256" key="2">
    <source>
        <dbReference type="ARBA" id="ARBA00060933"/>
    </source>
</evidence>
<dbReference type="PANTHER" id="PTHR46801:SF6">
    <property type="entry name" value="LIPID-BINDING SERUM GLYCOPROTEIN C-TERMINAL DOMAIN-CONTAINING PROTEIN"/>
    <property type="match status" value="1"/>
</dbReference>
<dbReference type="Pfam" id="PF01273">
    <property type="entry name" value="LBP_BPI_CETP"/>
    <property type="match status" value="1"/>
</dbReference>
<evidence type="ECO:0000256" key="1">
    <source>
        <dbReference type="ARBA" id="ARBA00023180"/>
    </source>
</evidence>
<dbReference type="SMART" id="SM00329">
    <property type="entry name" value="BPI2"/>
    <property type="match status" value="1"/>
</dbReference>
<dbReference type="Pfam" id="PF02886">
    <property type="entry name" value="LBP_BPI_CETP_C"/>
    <property type="match status" value="1"/>
</dbReference>
<keyword evidence="3" id="KW-0732">Signal</keyword>
<dbReference type="Proteomes" id="UP000823749">
    <property type="component" value="Chromosome 6"/>
</dbReference>
<reference evidence="6 7" key="1">
    <citation type="submission" date="2020-08" db="EMBL/GenBank/DDBJ databases">
        <title>Plant Genome Project.</title>
        <authorList>
            <person name="Zhang R.-G."/>
        </authorList>
    </citation>
    <scope>NUCLEOTIDE SEQUENCE [LARGE SCALE GENOMIC DNA]</scope>
    <source>
        <strain evidence="6">WSP0</strain>
        <tissue evidence="6">Leaf</tissue>
    </source>
</reference>
<evidence type="ECO:0008006" key="8">
    <source>
        <dbReference type="Google" id="ProtNLM"/>
    </source>
</evidence>
<keyword evidence="7" id="KW-1185">Reference proteome</keyword>
<dbReference type="EMBL" id="JACTNZ010000006">
    <property type="protein sequence ID" value="KAG5545680.1"/>
    <property type="molecule type" value="Genomic_DNA"/>
</dbReference>
<evidence type="ECO:0000259" key="5">
    <source>
        <dbReference type="SMART" id="SM00329"/>
    </source>
</evidence>
<dbReference type="InterPro" id="IPR030675">
    <property type="entry name" value="BPI/LBP"/>
</dbReference>
<dbReference type="AlphaFoldDB" id="A0AAV6JZU8"/>
<proteinExistence type="inferred from homology"/>
<dbReference type="InterPro" id="IPR045897">
    <property type="entry name" value="BPI/LBP_pln"/>
</dbReference>
<feature type="domain" description="Lipid-binding serum glycoprotein N-terminal" evidence="4">
    <location>
        <begin position="36"/>
        <end position="261"/>
    </location>
</feature>
<dbReference type="PANTHER" id="PTHR46801">
    <property type="entry name" value="OS06G0309200 PROTEIN"/>
    <property type="match status" value="1"/>
</dbReference>
<dbReference type="PIRSF" id="PIRSF002417">
    <property type="entry name" value="Lipid_binding_protein"/>
    <property type="match status" value="1"/>
</dbReference>
<gene>
    <name evidence="6" type="ORF">RHGRI_017980</name>
</gene>
<dbReference type="SMART" id="SM00328">
    <property type="entry name" value="BPI1"/>
    <property type="match status" value="1"/>
</dbReference>
<evidence type="ECO:0000259" key="4">
    <source>
        <dbReference type="SMART" id="SM00328"/>
    </source>
</evidence>
<dbReference type="InterPro" id="IPR017942">
    <property type="entry name" value="Lipid-bd_serum_glycop_N"/>
</dbReference>
<keyword evidence="1" id="KW-0325">Glycoprotein</keyword>
<accession>A0AAV6JZU8</accession>
<dbReference type="Gene3D" id="3.15.10.10">
    <property type="entry name" value="Bactericidal permeability-increasing protein, domain 1"/>
    <property type="match status" value="1"/>
</dbReference>
<dbReference type="GO" id="GO:0005615">
    <property type="term" value="C:extracellular space"/>
    <property type="evidence" value="ECO:0007669"/>
    <property type="project" value="InterPro"/>
</dbReference>
<dbReference type="Gene3D" id="3.15.20.10">
    <property type="entry name" value="Bactericidal permeability-increasing protein, domain 2"/>
    <property type="match status" value="1"/>
</dbReference>
<feature type="chain" id="PRO_5043529255" description="BPI/LBP family protein" evidence="3">
    <location>
        <begin position="22"/>
        <end position="510"/>
    </location>
</feature>
<dbReference type="InterPro" id="IPR001124">
    <property type="entry name" value="Lipid-bd_serum_glycop_C"/>
</dbReference>
<dbReference type="InterPro" id="IPR017943">
    <property type="entry name" value="Bactericidal_perm-incr_a/b_dom"/>
</dbReference>
<feature type="signal peptide" evidence="3">
    <location>
        <begin position="1"/>
        <end position="21"/>
    </location>
</feature>
<comment type="caution">
    <text evidence="6">The sequence shown here is derived from an EMBL/GenBank/DDBJ whole genome shotgun (WGS) entry which is preliminary data.</text>
</comment>
<dbReference type="GO" id="GO:0008289">
    <property type="term" value="F:lipid binding"/>
    <property type="evidence" value="ECO:0007669"/>
    <property type="project" value="InterPro"/>
</dbReference>
<evidence type="ECO:0000313" key="6">
    <source>
        <dbReference type="EMBL" id="KAG5545680.1"/>
    </source>
</evidence>
<organism evidence="6 7">
    <name type="scientific">Rhododendron griersonianum</name>
    <dbReference type="NCBI Taxonomy" id="479676"/>
    <lineage>
        <taxon>Eukaryota</taxon>
        <taxon>Viridiplantae</taxon>
        <taxon>Streptophyta</taxon>
        <taxon>Embryophyta</taxon>
        <taxon>Tracheophyta</taxon>
        <taxon>Spermatophyta</taxon>
        <taxon>Magnoliopsida</taxon>
        <taxon>eudicotyledons</taxon>
        <taxon>Gunneridae</taxon>
        <taxon>Pentapetalae</taxon>
        <taxon>asterids</taxon>
        <taxon>Ericales</taxon>
        <taxon>Ericaceae</taxon>
        <taxon>Ericoideae</taxon>
        <taxon>Rhodoreae</taxon>
        <taxon>Rhododendron</taxon>
    </lineage>
</organism>
<protein>
    <recommendedName>
        <fullName evidence="8">BPI/LBP family protein</fullName>
    </recommendedName>
</protein>
<evidence type="ECO:0000256" key="3">
    <source>
        <dbReference type="SAM" id="SignalP"/>
    </source>
</evidence>
<dbReference type="CDD" id="cd00026">
    <property type="entry name" value="BPI2"/>
    <property type="match status" value="1"/>
</dbReference>
<dbReference type="FunFam" id="3.15.10.10:FF:000001">
    <property type="entry name" value="phospholipid transfer protein-like"/>
    <property type="match status" value="1"/>
</dbReference>
<dbReference type="SUPFAM" id="SSF55394">
    <property type="entry name" value="Bactericidal permeability-increasing protein, BPI"/>
    <property type="match status" value="2"/>
</dbReference>
<comment type="similarity">
    <text evidence="2">Belongs to the BPI/LBP/Plunc superfamily. BPI/LBP (TC 1.C.40) family.</text>
</comment>
<sequence>MSPTALSHLLLVLSLLTLSSQSPSSPSSSSYISITISQTGLDFVKDLLVTKAISSLTPLHLPQIEKTLKIPLVGNVNVVLSNVTIYRVDVGSSYAKLGDTGVAIVASGTTCNLSLDWYYSYSTWVGPVTISDRGSASVQVEGMEVGLTLGLENRGGSLELTLMECGCYVKDITITLDGGASWLYQGILDAFEAQIGSAVENAITQKLGEGVSKLDSFLQALPKEIEVDDTASLNVTFVNELSLRNSSIGLEINGLFIRNGKDADLKNYIKTSLPSVSCTGPKMLGISLDEAVFNSASDLYYNAKFMQWIVNEIPDQSLLNTAGWRFIVPQLYKKYPNDDMNLNISLSSPPVTRISSNDIDATVYADLIIDVLEADDVIPVACISLVFHGSGSVKIIKNNLAGSVKLNDFSMQLKWSKIGNLRMFLIQPVMWTIIETVFLPYANSHLAKGFPLPIIHGFTLQNAEIVCSNATIEVCSDVTLTDSFDLRQLLVSRSAFSYSFQDVPEPEIAR</sequence>
<name>A0AAV6JZU8_9ERIC</name>